<dbReference type="SUPFAM" id="SSF50331">
    <property type="entry name" value="MOP-like"/>
    <property type="match status" value="1"/>
</dbReference>
<organism evidence="6 7">
    <name type="scientific">Pseudonocardia eucalypti</name>
    <dbReference type="NCBI Taxonomy" id="648755"/>
    <lineage>
        <taxon>Bacteria</taxon>
        <taxon>Bacillati</taxon>
        <taxon>Actinomycetota</taxon>
        <taxon>Actinomycetes</taxon>
        <taxon>Pseudonocardiales</taxon>
        <taxon>Pseudonocardiaceae</taxon>
        <taxon>Pseudonocardia</taxon>
    </lineage>
</organism>
<dbReference type="InterPro" id="IPR008995">
    <property type="entry name" value="Mo/tungstate-bd_C_term_dom"/>
</dbReference>
<comment type="caution">
    <text evidence="6">The sequence shown here is derived from an EMBL/GenBank/DDBJ whole genome shotgun (WGS) entry which is preliminary data.</text>
</comment>
<sequence>MPGEPRTAGAGASIELRALTKVYDGGPVVDAIDLRIAAGEFVTLLGPSGSGKTTTLNMLAGFVPVSSGEILVDGQRVDDVPTHRRDLGMVFQNYALFPHMSVGENVEYPLRQRRIDRRARHTMVAEALGLVGLDGFARRRPRELSGGQQQRVALARAVVYRPGVLLMDEPLGALDKKLRDQLQLEIRHIHAELGTTFVFVTHDQDEALALSDRIAVFNHGRIEQVGTGEELYESPGSMFVARFLGESTLLPGRSRVDGPASVVEVFGRRVRAERGTPLDAADAVVMLRPERITLVPRSTDDPPAGRNAVPGDVVDQVYLGNARKVLVRLPDGSEAHVREPTTGRGDARPGDPVWLTFDAADATALPNRNGSS</sequence>
<evidence type="ECO:0000256" key="3">
    <source>
        <dbReference type="ARBA" id="ARBA00022840"/>
    </source>
</evidence>
<evidence type="ECO:0000313" key="6">
    <source>
        <dbReference type="EMBL" id="GAA5176511.1"/>
    </source>
</evidence>
<feature type="region of interest" description="Disordered" evidence="4">
    <location>
        <begin position="332"/>
        <end position="352"/>
    </location>
</feature>
<keyword evidence="2" id="KW-0547">Nucleotide-binding</keyword>
<evidence type="ECO:0000256" key="4">
    <source>
        <dbReference type="SAM" id="MobiDB-lite"/>
    </source>
</evidence>
<keyword evidence="3 6" id="KW-0067">ATP-binding</keyword>
<evidence type="ECO:0000256" key="2">
    <source>
        <dbReference type="ARBA" id="ARBA00022741"/>
    </source>
</evidence>
<name>A0ABP9RGE1_9PSEU</name>
<dbReference type="PANTHER" id="PTHR42781:SF4">
    <property type="entry name" value="SPERMIDINE_PUTRESCINE IMPORT ATP-BINDING PROTEIN POTA"/>
    <property type="match status" value="1"/>
</dbReference>
<dbReference type="InterPro" id="IPR003439">
    <property type="entry name" value="ABC_transporter-like_ATP-bd"/>
</dbReference>
<dbReference type="InterPro" id="IPR017871">
    <property type="entry name" value="ABC_transporter-like_CS"/>
</dbReference>
<dbReference type="Gene3D" id="3.40.50.300">
    <property type="entry name" value="P-loop containing nucleotide triphosphate hydrolases"/>
    <property type="match status" value="1"/>
</dbReference>
<dbReference type="Pfam" id="PF00005">
    <property type="entry name" value="ABC_tran"/>
    <property type="match status" value="1"/>
</dbReference>
<keyword evidence="1" id="KW-0813">Transport</keyword>
<keyword evidence="7" id="KW-1185">Reference proteome</keyword>
<dbReference type="InterPro" id="IPR027417">
    <property type="entry name" value="P-loop_NTPase"/>
</dbReference>
<dbReference type="Proteomes" id="UP001428817">
    <property type="component" value="Unassembled WGS sequence"/>
</dbReference>
<dbReference type="PROSITE" id="PS50893">
    <property type="entry name" value="ABC_TRANSPORTER_2"/>
    <property type="match status" value="1"/>
</dbReference>
<dbReference type="SUPFAM" id="SSF52540">
    <property type="entry name" value="P-loop containing nucleoside triphosphate hydrolases"/>
    <property type="match status" value="1"/>
</dbReference>
<dbReference type="PROSITE" id="PS00211">
    <property type="entry name" value="ABC_TRANSPORTER_1"/>
    <property type="match status" value="1"/>
</dbReference>
<feature type="compositionally biased region" description="Basic and acidic residues" evidence="4">
    <location>
        <begin position="332"/>
        <end position="349"/>
    </location>
</feature>
<dbReference type="Pfam" id="PF08402">
    <property type="entry name" value="TOBE_2"/>
    <property type="match status" value="1"/>
</dbReference>
<dbReference type="InterPro" id="IPR013611">
    <property type="entry name" value="Transp-assoc_OB_typ2"/>
</dbReference>
<dbReference type="SMART" id="SM00382">
    <property type="entry name" value="AAA"/>
    <property type="match status" value="1"/>
</dbReference>
<dbReference type="PANTHER" id="PTHR42781">
    <property type="entry name" value="SPERMIDINE/PUTRESCINE IMPORT ATP-BINDING PROTEIN POTA"/>
    <property type="match status" value="1"/>
</dbReference>
<feature type="domain" description="ABC transporter" evidence="5">
    <location>
        <begin position="14"/>
        <end position="244"/>
    </location>
</feature>
<evidence type="ECO:0000259" key="5">
    <source>
        <dbReference type="PROSITE" id="PS50893"/>
    </source>
</evidence>
<evidence type="ECO:0000256" key="1">
    <source>
        <dbReference type="ARBA" id="ARBA00022448"/>
    </source>
</evidence>
<dbReference type="GO" id="GO:0005524">
    <property type="term" value="F:ATP binding"/>
    <property type="evidence" value="ECO:0007669"/>
    <property type="project" value="UniProtKB-KW"/>
</dbReference>
<dbReference type="InterPro" id="IPR050093">
    <property type="entry name" value="ABC_SmlMolc_Importer"/>
</dbReference>
<accession>A0ABP9RGE1</accession>
<reference evidence="7" key="1">
    <citation type="journal article" date="2019" name="Int. J. Syst. Evol. Microbiol.">
        <title>The Global Catalogue of Microorganisms (GCM) 10K type strain sequencing project: providing services to taxonomists for standard genome sequencing and annotation.</title>
        <authorList>
            <consortium name="The Broad Institute Genomics Platform"/>
            <consortium name="The Broad Institute Genome Sequencing Center for Infectious Disease"/>
            <person name="Wu L."/>
            <person name="Ma J."/>
        </authorList>
    </citation>
    <scope>NUCLEOTIDE SEQUENCE [LARGE SCALE GENOMIC DNA]</scope>
    <source>
        <strain evidence="7">JCM 18303</strain>
    </source>
</reference>
<dbReference type="InterPro" id="IPR003593">
    <property type="entry name" value="AAA+_ATPase"/>
</dbReference>
<proteinExistence type="predicted"/>
<protein>
    <submittedName>
        <fullName evidence="6">ABC transporter ATP-binding protein</fullName>
    </submittedName>
</protein>
<evidence type="ECO:0000313" key="7">
    <source>
        <dbReference type="Proteomes" id="UP001428817"/>
    </source>
</evidence>
<gene>
    <name evidence="6" type="ORF">GCM10023321_85100</name>
</gene>
<dbReference type="RefSeq" id="WP_185065809.1">
    <property type="nucleotide sequence ID" value="NZ_BAABJP010000068.1"/>
</dbReference>
<dbReference type="EMBL" id="BAABJP010000068">
    <property type="protein sequence ID" value="GAA5176511.1"/>
    <property type="molecule type" value="Genomic_DNA"/>
</dbReference>